<evidence type="ECO:0000313" key="1">
    <source>
        <dbReference type="EMBL" id="VDM02983.1"/>
    </source>
</evidence>
<protein>
    <submittedName>
        <fullName evidence="3">Secreted protein</fullName>
    </submittedName>
</protein>
<evidence type="ECO:0000313" key="3">
    <source>
        <dbReference type="WBParaSite" id="SSLN_0001723201-mRNA-1"/>
    </source>
</evidence>
<proteinExistence type="predicted"/>
<dbReference type="Proteomes" id="UP000275846">
    <property type="component" value="Unassembled WGS sequence"/>
</dbReference>
<keyword evidence="2" id="KW-1185">Reference proteome</keyword>
<sequence>MLLWLPLAGTQLSSVAPRSWDLPSGHTLGNRHDRRTKPGEGLRCCVCLPTRYV</sequence>
<dbReference type="OrthoDB" id="10225613at2759"/>
<organism evidence="3">
    <name type="scientific">Schistocephalus solidus</name>
    <name type="common">Tapeworm</name>
    <dbReference type="NCBI Taxonomy" id="70667"/>
    <lineage>
        <taxon>Eukaryota</taxon>
        <taxon>Metazoa</taxon>
        <taxon>Spiralia</taxon>
        <taxon>Lophotrochozoa</taxon>
        <taxon>Platyhelminthes</taxon>
        <taxon>Cestoda</taxon>
        <taxon>Eucestoda</taxon>
        <taxon>Diphyllobothriidea</taxon>
        <taxon>Diphyllobothriidae</taxon>
        <taxon>Schistocephalus</taxon>
    </lineage>
</organism>
<dbReference type="EMBL" id="UYSU01041281">
    <property type="protein sequence ID" value="VDM02983.1"/>
    <property type="molecule type" value="Genomic_DNA"/>
</dbReference>
<accession>A0A183TJE9</accession>
<dbReference type="WBParaSite" id="SSLN_0001723201-mRNA-1">
    <property type="protein sequence ID" value="SSLN_0001723201-mRNA-1"/>
    <property type="gene ID" value="SSLN_0001723201"/>
</dbReference>
<evidence type="ECO:0000313" key="2">
    <source>
        <dbReference type="Proteomes" id="UP000275846"/>
    </source>
</evidence>
<reference evidence="3" key="1">
    <citation type="submission" date="2016-06" db="UniProtKB">
        <authorList>
            <consortium name="WormBaseParasite"/>
        </authorList>
    </citation>
    <scope>IDENTIFICATION</scope>
</reference>
<gene>
    <name evidence="1" type="ORF">SSLN_LOCUS16597</name>
</gene>
<dbReference type="AlphaFoldDB" id="A0A183TJE9"/>
<reference evidence="1 2" key="2">
    <citation type="submission" date="2018-11" db="EMBL/GenBank/DDBJ databases">
        <authorList>
            <consortium name="Pathogen Informatics"/>
        </authorList>
    </citation>
    <scope>NUCLEOTIDE SEQUENCE [LARGE SCALE GENOMIC DNA]</scope>
    <source>
        <strain evidence="1 2">NST_G2</strain>
    </source>
</reference>
<name>A0A183TJE9_SCHSO</name>